<reference evidence="2" key="1">
    <citation type="submission" date="2018-11" db="EMBL/GenBank/DDBJ databases">
        <authorList>
            <consortium name="Pathogen Informatics"/>
        </authorList>
    </citation>
    <scope>NUCLEOTIDE SEQUENCE</scope>
</reference>
<dbReference type="Proteomes" id="UP000784294">
    <property type="component" value="Unassembled WGS sequence"/>
</dbReference>
<feature type="region of interest" description="Disordered" evidence="1">
    <location>
        <begin position="1"/>
        <end position="24"/>
    </location>
</feature>
<evidence type="ECO:0000313" key="3">
    <source>
        <dbReference type="Proteomes" id="UP000784294"/>
    </source>
</evidence>
<dbReference type="AlphaFoldDB" id="A0A448X092"/>
<organism evidence="2 3">
    <name type="scientific">Protopolystoma xenopodis</name>
    <dbReference type="NCBI Taxonomy" id="117903"/>
    <lineage>
        <taxon>Eukaryota</taxon>
        <taxon>Metazoa</taxon>
        <taxon>Spiralia</taxon>
        <taxon>Lophotrochozoa</taxon>
        <taxon>Platyhelminthes</taxon>
        <taxon>Monogenea</taxon>
        <taxon>Polyopisthocotylea</taxon>
        <taxon>Polystomatidea</taxon>
        <taxon>Polystomatidae</taxon>
        <taxon>Protopolystoma</taxon>
    </lineage>
</organism>
<dbReference type="EMBL" id="CAAALY010068718">
    <property type="protein sequence ID" value="VEL24621.1"/>
    <property type="molecule type" value="Genomic_DNA"/>
</dbReference>
<evidence type="ECO:0000256" key="1">
    <source>
        <dbReference type="SAM" id="MobiDB-lite"/>
    </source>
</evidence>
<name>A0A448X092_9PLAT</name>
<keyword evidence="3" id="KW-1185">Reference proteome</keyword>
<protein>
    <submittedName>
        <fullName evidence="2">Uncharacterized protein</fullName>
    </submittedName>
</protein>
<proteinExistence type="predicted"/>
<feature type="compositionally biased region" description="Polar residues" evidence="1">
    <location>
        <begin position="1"/>
        <end position="16"/>
    </location>
</feature>
<accession>A0A448X092</accession>
<feature type="compositionally biased region" description="Polar residues" evidence="1">
    <location>
        <begin position="74"/>
        <end position="83"/>
    </location>
</feature>
<gene>
    <name evidence="2" type="ORF">PXEA_LOCUS18061</name>
</gene>
<comment type="caution">
    <text evidence="2">The sequence shown here is derived from an EMBL/GenBank/DDBJ whole genome shotgun (WGS) entry which is preliminary data.</text>
</comment>
<sequence>MSNLSPDACRTSTLQNCPPKGPTDPHEFCDSSFGLTKPSSQTVGLCGLAVATSRGDITIGQLVSHCSSDFSVTANQAAQSPDPASSHDLPVPQGPNGRPYPARHNQTNSILHARTRQYQHAPMPIPVRQRQHQASRCRSNSIGAYSSAREASVEATRVTAVPDPFSERGQLASGVLSSPSPPQLASQSYLASSSSGMLAQVESVESVEEADNLSAILIKNTMVGCHTSRRLLPEGYEKVGG</sequence>
<evidence type="ECO:0000313" key="2">
    <source>
        <dbReference type="EMBL" id="VEL24621.1"/>
    </source>
</evidence>
<feature type="region of interest" description="Disordered" evidence="1">
    <location>
        <begin position="74"/>
        <end position="102"/>
    </location>
</feature>